<dbReference type="GeneID" id="136823490"/>
<reference evidence="2" key="1">
    <citation type="submission" date="2021-01" db="UniProtKB">
        <authorList>
            <consortium name="EnsemblMetazoa"/>
        </authorList>
    </citation>
    <scope>IDENTIFICATION</scope>
</reference>
<accession>A0A7M5X9T2</accession>
<dbReference type="EnsemblMetazoa" id="CLYHEMT020072.1">
    <property type="protein sequence ID" value="CLYHEMP020072.1"/>
    <property type="gene ID" value="CLYHEMG020072"/>
</dbReference>
<keyword evidence="1" id="KW-0732">Signal</keyword>
<dbReference type="RefSeq" id="XP_066935779.1">
    <property type="nucleotide sequence ID" value="XM_067079678.1"/>
</dbReference>
<organism evidence="2 3">
    <name type="scientific">Clytia hemisphaerica</name>
    <dbReference type="NCBI Taxonomy" id="252671"/>
    <lineage>
        <taxon>Eukaryota</taxon>
        <taxon>Metazoa</taxon>
        <taxon>Cnidaria</taxon>
        <taxon>Hydrozoa</taxon>
        <taxon>Hydroidolina</taxon>
        <taxon>Leptothecata</taxon>
        <taxon>Obeliida</taxon>
        <taxon>Clytiidae</taxon>
        <taxon>Clytia</taxon>
    </lineage>
</organism>
<evidence type="ECO:0000313" key="2">
    <source>
        <dbReference type="EnsemblMetazoa" id="CLYHEMP020072.1"/>
    </source>
</evidence>
<feature type="chain" id="PRO_5029729342" evidence="1">
    <location>
        <begin position="28"/>
        <end position="112"/>
    </location>
</feature>
<evidence type="ECO:0000313" key="3">
    <source>
        <dbReference type="Proteomes" id="UP000594262"/>
    </source>
</evidence>
<keyword evidence="3" id="KW-1185">Reference proteome</keyword>
<evidence type="ECO:0000256" key="1">
    <source>
        <dbReference type="SAM" id="SignalP"/>
    </source>
</evidence>
<protein>
    <submittedName>
        <fullName evidence="2">Uncharacterized protein</fullName>
    </submittedName>
</protein>
<dbReference type="AlphaFoldDB" id="A0A7M5X9T2"/>
<dbReference type="Proteomes" id="UP000594262">
    <property type="component" value="Unplaced"/>
</dbReference>
<sequence>MSVENQKMTMNCGFLLIFGVLLVFGSAINGEDKVICLQKCQKERFHCGMFGRKDCSQIYKCYQMCQNHITSEAKVIDTLQEDPDCYKCLLAKYRCVIEGKLDCDVDLVCYCH</sequence>
<proteinExistence type="predicted"/>
<feature type="signal peptide" evidence="1">
    <location>
        <begin position="1"/>
        <end position="27"/>
    </location>
</feature>
<name>A0A7M5X9T2_9CNID</name>